<name>A0ABQ9FBC4_TEGGR</name>
<protein>
    <submittedName>
        <fullName evidence="1">Uncharacterized protein</fullName>
    </submittedName>
</protein>
<evidence type="ECO:0000313" key="2">
    <source>
        <dbReference type="Proteomes" id="UP001217089"/>
    </source>
</evidence>
<dbReference type="EMBL" id="JARBDR010000342">
    <property type="protein sequence ID" value="KAJ8313556.1"/>
    <property type="molecule type" value="Genomic_DNA"/>
</dbReference>
<keyword evidence="2" id="KW-1185">Reference proteome</keyword>
<sequence>MYVGLYGTGSSHGYVPGVGKPTFTQQSTKNSCDTMALLKVNFQALSKGCGGCQREPVCGRRMLQVDLYLHPQRNNYLFNIGDSKTNNGYEIQGYDKSIGVYKSDKCKQPKPRPPLSYLYSQAIGTGVDQVRLYISNEFVRIQNNKGFDRQVCSDCLFALNGQPDKEAKSTNYDIHVALNRVIANTSRRGYGTCLAKIKWRKMDTITC</sequence>
<reference evidence="1 2" key="1">
    <citation type="submission" date="2022-12" db="EMBL/GenBank/DDBJ databases">
        <title>Chromosome-level genome of Tegillarca granosa.</title>
        <authorList>
            <person name="Kim J."/>
        </authorList>
    </citation>
    <scope>NUCLEOTIDE SEQUENCE [LARGE SCALE GENOMIC DNA]</scope>
    <source>
        <strain evidence="1">Teg-2019</strain>
        <tissue evidence="1">Adductor muscle</tissue>
    </source>
</reference>
<organism evidence="1 2">
    <name type="scientific">Tegillarca granosa</name>
    <name type="common">Malaysian cockle</name>
    <name type="synonym">Anadara granosa</name>
    <dbReference type="NCBI Taxonomy" id="220873"/>
    <lineage>
        <taxon>Eukaryota</taxon>
        <taxon>Metazoa</taxon>
        <taxon>Spiralia</taxon>
        <taxon>Lophotrochozoa</taxon>
        <taxon>Mollusca</taxon>
        <taxon>Bivalvia</taxon>
        <taxon>Autobranchia</taxon>
        <taxon>Pteriomorphia</taxon>
        <taxon>Arcoida</taxon>
        <taxon>Arcoidea</taxon>
        <taxon>Arcidae</taxon>
        <taxon>Tegillarca</taxon>
    </lineage>
</organism>
<proteinExistence type="predicted"/>
<accession>A0ABQ9FBC4</accession>
<evidence type="ECO:0000313" key="1">
    <source>
        <dbReference type="EMBL" id="KAJ8313556.1"/>
    </source>
</evidence>
<comment type="caution">
    <text evidence="1">The sequence shown here is derived from an EMBL/GenBank/DDBJ whole genome shotgun (WGS) entry which is preliminary data.</text>
</comment>
<dbReference type="Proteomes" id="UP001217089">
    <property type="component" value="Unassembled WGS sequence"/>
</dbReference>
<gene>
    <name evidence="1" type="ORF">KUTeg_008117</name>
</gene>